<organism evidence="10 11">
    <name type="scientific">Streptomonospora halophila</name>
    <dbReference type="NCBI Taxonomy" id="427369"/>
    <lineage>
        <taxon>Bacteria</taxon>
        <taxon>Bacillati</taxon>
        <taxon>Actinomycetota</taxon>
        <taxon>Actinomycetes</taxon>
        <taxon>Streptosporangiales</taxon>
        <taxon>Nocardiopsidaceae</taxon>
        <taxon>Streptomonospora</taxon>
    </lineage>
</organism>
<feature type="compositionally biased region" description="Gly residues" evidence="7">
    <location>
        <begin position="231"/>
        <end position="251"/>
    </location>
</feature>
<evidence type="ECO:0000256" key="7">
    <source>
        <dbReference type="SAM" id="MobiDB-lite"/>
    </source>
</evidence>
<feature type="transmembrane region" description="Helical" evidence="8">
    <location>
        <begin position="197"/>
        <end position="219"/>
    </location>
</feature>
<feature type="region of interest" description="Disordered" evidence="7">
    <location>
        <begin position="229"/>
        <end position="251"/>
    </location>
</feature>
<evidence type="ECO:0000313" key="10">
    <source>
        <dbReference type="EMBL" id="GAA4957276.1"/>
    </source>
</evidence>
<feature type="domain" description="VTT" evidence="9">
    <location>
        <begin position="57"/>
        <end position="183"/>
    </location>
</feature>
<dbReference type="RefSeq" id="WP_345559260.1">
    <property type="nucleotide sequence ID" value="NZ_BAABIK010000046.1"/>
</dbReference>
<name>A0ABP9H2G4_9ACTN</name>
<sequence>MQPMPTPPPAALPFAAVSPTPGAEYEGFIGWVLSLMTDIGEIGVGLALLIETVFPPVPSEAVLPGAGFLAYDGRMNFWLAVLSATAGALVGAWILYFAGALLGRDRTRWLVDKLPLFDIEDFEKAERFFARWGGIAVLVGRCVPLVRSLVSIPAGIERMGFLRFSAYTCIGSGVWNGIWIGLGFAFGPAIAPVLSRWSGLLSNAVLVAVAALCVWFVVARLRRNVLRRRGGGGAAPNGRAAGGSPVGSPRG</sequence>
<dbReference type="InterPro" id="IPR032816">
    <property type="entry name" value="VTT_dom"/>
</dbReference>
<dbReference type="Proteomes" id="UP001499993">
    <property type="component" value="Unassembled WGS sequence"/>
</dbReference>
<evidence type="ECO:0000256" key="5">
    <source>
        <dbReference type="ARBA" id="ARBA00022989"/>
    </source>
</evidence>
<dbReference type="EMBL" id="BAABIK010000046">
    <property type="protein sequence ID" value="GAA4957276.1"/>
    <property type="molecule type" value="Genomic_DNA"/>
</dbReference>
<dbReference type="PANTHER" id="PTHR42709">
    <property type="entry name" value="ALKALINE PHOSPHATASE LIKE PROTEIN"/>
    <property type="match status" value="1"/>
</dbReference>
<accession>A0ABP9H2G4</accession>
<evidence type="ECO:0000256" key="8">
    <source>
        <dbReference type="SAM" id="Phobius"/>
    </source>
</evidence>
<reference evidence="11" key="1">
    <citation type="journal article" date="2019" name="Int. J. Syst. Evol. Microbiol.">
        <title>The Global Catalogue of Microorganisms (GCM) 10K type strain sequencing project: providing services to taxonomists for standard genome sequencing and annotation.</title>
        <authorList>
            <consortium name="The Broad Institute Genomics Platform"/>
            <consortium name="The Broad Institute Genome Sequencing Center for Infectious Disease"/>
            <person name="Wu L."/>
            <person name="Ma J."/>
        </authorList>
    </citation>
    <scope>NUCLEOTIDE SEQUENCE [LARGE SCALE GENOMIC DNA]</scope>
    <source>
        <strain evidence="11">JCM 18123</strain>
    </source>
</reference>
<proteinExistence type="inferred from homology"/>
<evidence type="ECO:0000256" key="6">
    <source>
        <dbReference type="ARBA" id="ARBA00023136"/>
    </source>
</evidence>
<keyword evidence="5 8" id="KW-1133">Transmembrane helix</keyword>
<keyword evidence="3" id="KW-1003">Cell membrane</keyword>
<dbReference type="PANTHER" id="PTHR42709:SF6">
    <property type="entry name" value="UNDECAPRENYL PHOSPHATE TRANSPORTER A"/>
    <property type="match status" value="1"/>
</dbReference>
<keyword evidence="11" id="KW-1185">Reference proteome</keyword>
<evidence type="ECO:0000256" key="4">
    <source>
        <dbReference type="ARBA" id="ARBA00022692"/>
    </source>
</evidence>
<keyword evidence="6 8" id="KW-0472">Membrane</keyword>
<dbReference type="Pfam" id="PF09335">
    <property type="entry name" value="VTT_dom"/>
    <property type="match status" value="1"/>
</dbReference>
<keyword evidence="4 8" id="KW-0812">Transmembrane</keyword>
<protein>
    <recommendedName>
        <fullName evidence="9">VTT domain-containing protein</fullName>
    </recommendedName>
</protein>
<comment type="caution">
    <text evidence="10">The sequence shown here is derived from an EMBL/GenBank/DDBJ whole genome shotgun (WGS) entry which is preliminary data.</text>
</comment>
<feature type="transmembrane region" description="Helical" evidence="8">
    <location>
        <begin position="166"/>
        <end position="191"/>
    </location>
</feature>
<comment type="subcellular location">
    <subcellularLocation>
        <location evidence="1">Cell membrane</location>
        <topology evidence="1">Multi-pass membrane protein</topology>
    </subcellularLocation>
</comment>
<comment type="similarity">
    <text evidence="2">Belongs to the DedA family.</text>
</comment>
<evidence type="ECO:0000256" key="3">
    <source>
        <dbReference type="ARBA" id="ARBA00022475"/>
    </source>
</evidence>
<evidence type="ECO:0000256" key="2">
    <source>
        <dbReference type="ARBA" id="ARBA00010792"/>
    </source>
</evidence>
<dbReference type="InterPro" id="IPR051311">
    <property type="entry name" value="DedA_domain"/>
</dbReference>
<evidence type="ECO:0000259" key="9">
    <source>
        <dbReference type="Pfam" id="PF09335"/>
    </source>
</evidence>
<evidence type="ECO:0000313" key="11">
    <source>
        <dbReference type="Proteomes" id="UP001499993"/>
    </source>
</evidence>
<feature type="transmembrane region" description="Helical" evidence="8">
    <location>
        <begin position="77"/>
        <end position="103"/>
    </location>
</feature>
<evidence type="ECO:0000256" key="1">
    <source>
        <dbReference type="ARBA" id="ARBA00004651"/>
    </source>
</evidence>
<gene>
    <name evidence="10" type="ORF">GCM10023224_48980</name>
</gene>